<keyword evidence="2" id="KW-0456">Lyase</keyword>
<keyword evidence="5" id="KW-1185">Reference proteome</keyword>
<dbReference type="InterPro" id="IPR017939">
    <property type="entry name" value="G-Glutamylcylcotransferase"/>
</dbReference>
<dbReference type="CDD" id="cd06661">
    <property type="entry name" value="GGCT_like"/>
    <property type="match status" value="2"/>
</dbReference>
<feature type="active site" description="Proton acceptor" evidence="3">
    <location>
        <position position="203"/>
    </location>
</feature>
<proteinExistence type="predicted"/>
<evidence type="ECO:0000313" key="5">
    <source>
        <dbReference type="Proteomes" id="UP001059596"/>
    </source>
</evidence>
<dbReference type="InterPro" id="IPR036568">
    <property type="entry name" value="GGCT-like_sf"/>
</dbReference>
<dbReference type="GO" id="GO:0003839">
    <property type="term" value="F:gamma-glutamylcyclotransferase activity"/>
    <property type="evidence" value="ECO:0007669"/>
    <property type="project" value="UniProtKB-EC"/>
</dbReference>
<evidence type="ECO:0000256" key="2">
    <source>
        <dbReference type="ARBA" id="ARBA00023239"/>
    </source>
</evidence>
<dbReference type="Pfam" id="PF13772">
    <property type="entry name" value="AIG2_2"/>
    <property type="match status" value="2"/>
</dbReference>
<evidence type="ECO:0000313" key="4">
    <source>
        <dbReference type="EMBL" id="KAI8041128.1"/>
    </source>
</evidence>
<accession>A0A9P9YQP1</accession>
<reference evidence="4" key="1">
    <citation type="journal article" date="2023" name="Genome Biol. Evol.">
        <title>Long-read-based Genome Assembly of Drosophila gunungcola Reveals Fewer Chemosensory Genes in Flower-breeding Species.</title>
        <authorList>
            <person name="Negi A."/>
            <person name="Liao B.Y."/>
            <person name="Yeh S.D."/>
        </authorList>
    </citation>
    <scope>NUCLEOTIDE SEQUENCE</scope>
    <source>
        <strain evidence="4">Sukarami</strain>
    </source>
</reference>
<evidence type="ECO:0000256" key="3">
    <source>
        <dbReference type="PIRSR" id="PIRSR617939-1"/>
    </source>
</evidence>
<gene>
    <name evidence="4" type="ORF">M5D96_005380</name>
</gene>
<dbReference type="EC" id="4.3.2.9" evidence="1"/>
<sequence>AQSHSIGGVNATLDVPEVRGHKFLYFGFGSNMLAKRIHIQNPTAVRVGPALLADYRLDFGFESARWDGAVATIVPTPGDHVQEGVHEGIYDPLTVYVKLRDDSKQTPARAYLLTKQPETNLYDLSKDSVPESRQPSKTYLQCLVKGAVESSVPEDYNFRLDFHTGSKNWLGAPATIVPSEGSHVYGAIWEIDKCNLKDLDDQESVPDGVYIPISVPVHSLTTDTSITCRAYHLSNQPQTEVHANGSQENIPLNRQPSETYLKVLVKGARESGIPEDYIKWLRGIKHNDKQVPAMEEKLELSQVQLR</sequence>
<dbReference type="Proteomes" id="UP001059596">
    <property type="component" value="Unassembled WGS sequence"/>
</dbReference>
<organism evidence="4 5">
    <name type="scientific">Drosophila gunungcola</name>
    <name type="common">fruit fly</name>
    <dbReference type="NCBI Taxonomy" id="103775"/>
    <lineage>
        <taxon>Eukaryota</taxon>
        <taxon>Metazoa</taxon>
        <taxon>Ecdysozoa</taxon>
        <taxon>Arthropoda</taxon>
        <taxon>Hexapoda</taxon>
        <taxon>Insecta</taxon>
        <taxon>Pterygota</taxon>
        <taxon>Neoptera</taxon>
        <taxon>Endopterygota</taxon>
        <taxon>Diptera</taxon>
        <taxon>Brachycera</taxon>
        <taxon>Muscomorpha</taxon>
        <taxon>Ephydroidea</taxon>
        <taxon>Drosophilidae</taxon>
        <taxon>Drosophila</taxon>
        <taxon>Sophophora</taxon>
    </lineage>
</organism>
<dbReference type="SUPFAM" id="SSF110857">
    <property type="entry name" value="Gamma-glutamyl cyclotransferase-like"/>
    <property type="match status" value="2"/>
</dbReference>
<evidence type="ECO:0000256" key="1">
    <source>
        <dbReference type="ARBA" id="ARBA00012346"/>
    </source>
</evidence>
<dbReference type="InterPro" id="IPR013024">
    <property type="entry name" value="GGCT-like"/>
</dbReference>
<dbReference type="PANTHER" id="PTHR12935:SF0">
    <property type="entry name" value="GAMMA-GLUTAMYLCYCLOTRANSFERASE"/>
    <property type="match status" value="1"/>
</dbReference>
<protein>
    <recommendedName>
        <fullName evidence="1">gamma-glutamylcyclotransferase</fullName>
        <ecNumber evidence="1">4.3.2.9</ecNumber>
    </recommendedName>
</protein>
<feature type="non-terminal residue" evidence="4">
    <location>
        <position position="306"/>
    </location>
</feature>
<comment type="caution">
    <text evidence="4">The sequence shown here is derived from an EMBL/GenBank/DDBJ whole genome shotgun (WGS) entry which is preliminary data.</text>
</comment>
<dbReference type="Gene3D" id="3.10.490.10">
    <property type="entry name" value="Gamma-glutamyl cyclotransferase-like"/>
    <property type="match status" value="2"/>
</dbReference>
<dbReference type="AlphaFoldDB" id="A0A9P9YQP1"/>
<dbReference type="PANTHER" id="PTHR12935">
    <property type="entry name" value="GAMMA-GLUTAMYLCYCLOTRANSFERASE"/>
    <property type="match status" value="1"/>
</dbReference>
<dbReference type="EMBL" id="JAMKOV010000003">
    <property type="protein sequence ID" value="KAI8041128.1"/>
    <property type="molecule type" value="Genomic_DNA"/>
</dbReference>
<name>A0A9P9YQP1_9MUSC</name>